<dbReference type="Pfam" id="PF12833">
    <property type="entry name" value="HTH_18"/>
    <property type="match status" value="1"/>
</dbReference>
<evidence type="ECO:0000256" key="2">
    <source>
        <dbReference type="ARBA" id="ARBA00023125"/>
    </source>
</evidence>
<keyword evidence="4" id="KW-0472">Membrane</keyword>
<dbReference type="AlphaFoldDB" id="A0A6L6QBQ2"/>
<dbReference type="PROSITE" id="PS00041">
    <property type="entry name" value="HTH_ARAC_FAMILY_1"/>
    <property type="match status" value="1"/>
</dbReference>
<dbReference type="PANTHER" id="PTHR43280">
    <property type="entry name" value="ARAC-FAMILY TRANSCRIPTIONAL REGULATOR"/>
    <property type="match status" value="1"/>
</dbReference>
<dbReference type="RefSeq" id="WP_155452904.1">
    <property type="nucleotide sequence ID" value="NZ_WNKX01000003.1"/>
</dbReference>
<keyword evidence="2" id="KW-0238">DNA-binding</keyword>
<proteinExistence type="predicted"/>
<dbReference type="EMBL" id="WNKX01000003">
    <property type="protein sequence ID" value="MTW09948.1"/>
    <property type="molecule type" value="Genomic_DNA"/>
</dbReference>
<dbReference type="GO" id="GO:0043565">
    <property type="term" value="F:sequence-specific DNA binding"/>
    <property type="evidence" value="ECO:0007669"/>
    <property type="project" value="InterPro"/>
</dbReference>
<dbReference type="Gene3D" id="1.10.10.60">
    <property type="entry name" value="Homeodomain-like"/>
    <property type="match status" value="2"/>
</dbReference>
<gene>
    <name evidence="6" type="ORF">GM658_04990</name>
</gene>
<dbReference type="SMART" id="SM00342">
    <property type="entry name" value="HTH_ARAC"/>
    <property type="match status" value="1"/>
</dbReference>
<dbReference type="PROSITE" id="PS01124">
    <property type="entry name" value="HTH_ARAC_FAMILY_2"/>
    <property type="match status" value="1"/>
</dbReference>
<evidence type="ECO:0000256" key="4">
    <source>
        <dbReference type="SAM" id="Phobius"/>
    </source>
</evidence>
<dbReference type="OrthoDB" id="8737325at2"/>
<dbReference type="PANTHER" id="PTHR43280:SF27">
    <property type="entry name" value="TRANSCRIPTIONAL REGULATOR MTLR"/>
    <property type="match status" value="1"/>
</dbReference>
<keyword evidence="7" id="KW-1185">Reference proteome</keyword>
<feature type="domain" description="HTH araC/xylS-type" evidence="5">
    <location>
        <begin position="281"/>
        <end position="381"/>
    </location>
</feature>
<dbReference type="InterPro" id="IPR020449">
    <property type="entry name" value="Tscrpt_reg_AraC-type_HTH"/>
</dbReference>
<dbReference type="InterPro" id="IPR018060">
    <property type="entry name" value="HTH_AraC"/>
</dbReference>
<keyword evidence="1" id="KW-0805">Transcription regulation</keyword>
<dbReference type="GO" id="GO:0003700">
    <property type="term" value="F:DNA-binding transcription factor activity"/>
    <property type="evidence" value="ECO:0007669"/>
    <property type="project" value="InterPro"/>
</dbReference>
<dbReference type="PRINTS" id="PR00032">
    <property type="entry name" value="HTHARAC"/>
</dbReference>
<dbReference type="InterPro" id="IPR018062">
    <property type="entry name" value="HTH_AraC-typ_CS"/>
</dbReference>
<dbReference type="InterPro" id="IPR009057">
    <property type="entry name" value="Homeodomain-like_sf"/>
</dbReference>
<dbReference type="Proteomes" id="UP000472320">
    <property type="component" value="Unassembled WGS sequence"/>
</dbReference>
<keyword evidence="4" id="KW-0812">Transmembrane</keyword>
<organism evidence="6 7">
    <name type="scientific">Massilia eburnea</name>
    <dbReference type="NCBI Taxonomy" id="1776165"/>
    <lineage>
        <taxon>Bacteria</taxon>
        <taxon>Pseudomonadati</taxon>
        <taxon>Pseudomonadota</taxon>
        <taxon>Betaproteobacteria</taxon>
        <taxon>Burkholderiales</taxon>
        <taxon>Oxalobacteraceae</taxon>
        <taxon>Telluria group</taxon>
        <taxon>Massilia</taxon>
    </lineage>
</organism>
<evidence type="ECO:0000259" key="5">
    <source>
        <dbReference type="PROSITE" id="PS01124"/>
    </source>
</evidence>
<name>A0A6L6QBQ2_9BURK</name>
<protein>
    <submittedName>
        <fullName evidence="6">Helix-turn-helix domain-containing protein</fullName>
    </submittedName>
</protein>
<evidence type="ECO:0000256" key="1">
    <source>
        <dbReference type="ARBA" id="ARBA00023015"/>
    </source>
</evidence>
<evidence type="ECO:0000313" key="6">
    <source>
        <dbReference type="EMBL" id="MTW09948.1"/>
    </source>
</evidence>
<keyword evidence="3" id="KW-0804">Transcription</keyword>
<evidence type="ECO:0000256" key="3">
    <source>
        <dbReference type="ARBA" id="ARBA00023163"/>
    </source>
</evidence>
<keyword evidence="4" id="KW-1133">Transmembrane helix</keyword>
<feature type="transmembrane region" description="Helical" evidence="4">
    <location>
        <begin position="223"/>
        <end position="243"/>
    </location>
</feature>
<evidence type="ECO:0000313" key="7">
    <source>
        <dbReference type="Proteomes" id="UP000472320"/>
    </source>
</evidence>
<accession>A0A6L6QBQ2</accession>
<dbReference type="SUPFAM" id="SSF46689">
    <property type="entry name" value="Homeodomain-like"/>
    <property type="match status" value="1"/>
</dbReference>
<sequence>MQEFYKKALLALIGLVIADAVLAFFLISQSYLSVPLLATNKPGAGWHYMTNTDQAMGGTSSARITDPQRDQLRFEFKVTDAGQYPFTSAGLILQDGKGRLAQVDWAKYTDVTFLAKCAPSNSMIFGISTFDDKISKVGDFLTYRSPGTYFSCNARGVPVSLDLTRLTIPDWWFYTVKLDLSYQGYELNKVSKILFGSSSQSPHNVDSYLDISELTLHGRDYRYIAALVVFLLLSWLAFALWFFRVHAHALTASLNSKMKKDLPLVAYRQLTLEPYKDKEKATVLRYIATNYTNTDLDLESVVTATGTNRNKVNEVLKTELGMTFTSYLNKLRLTEAARLLAENSAAAVAEVAYSVGYSNVSYFNKLFKEEYGCTPKSFRCLASQQAPAASPATADVLSSQAAETG</sequence>
<reference evidence="6 7" key="1">
    <citation type="submission" date="2019-11" db="EMBL/GenBank/DDBJ databases">
        <title>Type strains purchased from KCTC, JCM and DSMZ.</title>
        <authorList>
            <person name="Lu H."/>
        </authorList>
    </citation>
    <scope>NUCLEOTIDE SEQUENCE [LARGE SCALE GENOMIC DNA]</scope>
    <source>
        <strain evidence="6 7">JCM 31587</strain>
    </source>
</reference>
<comment type="caution">
    <text evidence="6">The sequence shown here is derived from an EMBL/GenBank/DDBJ whole genome shotgun (WGS) entry which is preliminary data.</text>
</comment>